<gene>
    <name evidence="7" type="ORF">FFV09_13615</name>
</gene>
<evidence type="ECO:0000256" key="3">
    <source>
        <dbReference type="ARBA" id="ARBA00022679"/>
    </source>
</evidence>
<evidence type="ECO:0000256" key="4">
    <source>
        <dbReference type="ARBA" id="ARBA00022723"/>
    </source>
</evidence>
<keyword evidence="3 6" id="KW-0808">Transferase</keyword>
<dbReference type="GO" id="GO:0004659">
    <property type="term" value="F:prenyltransferase activity"/>
    <property type="evidence" value="ECO:0007669"/>
    <property type="project" value="InterPro"/>
</dbReference>
<protein>
    <submittedName>
        <fullName evidence="7">Polyprenyl synthetase family protein</fullName>
    </submittedName>
</protein>
<dbReference type="OrthoDB" id="9805316at2"/>
<dbReference type="PANTHER" id="PTHR12001">
    <property type="entry name" value="GERANYLGERANYL PYROPHOSPHATE SYNTHASE"/>
    <property type="match status" value="1"/>
</dbReference>
<dbReference type="Gene3D" id="1.10.600.10">
    <property type="entry name" value="Farnesyl Diphosphate Synthase"/>
    <property type="match status" value="1"/>
</dbReference>
<evidence type="ECO:0000256" key="6">
    <source>
        <dbReference type="RuleBase" id="RU004466"/>
    </source>
</evidence>
<keyword evidence="5" id="KW-0460">Magnesium</keyword>
<dbReference type="PROSITE" id="PS00723">
    <property type="entry name" value="POLYPRENYL_SYNTHASE_1"/>
    <property type="match status" value="1"/>
</dbReference>
<dbReference type="AlphaFoldDB" id="A0A4Y6UZK6"/>
<comment type="cofactor">
    <cofactor evidence="1">
        <name>Mg(2+)</name>
        <dbReference type="ChEBI" id="CHEBI:18420"/>
    </cofactor>
</comment>
<dbReference type="InterPro" id="IPR000092">
    <property type="entry name" value="Polyprenyl_synt"/>
</dbReference>
<dbReference type="Pfam" id="PF00348">
    <property type="entry name" value="polyprenyl_synt"/>
    <property type="match status" value="1"/>
</dbReference>
<proteinExistence type="inferred from homology"/>
<dbReference type="PANTHER" id="PTHR12001:SF69">
    <property type="entry name" value="ALL TRANS-POLYPRENYL-DIPHOSPHATE SYNTHASE PDSS1"/>
    <property type="match status" value="1"/>
</dbReference>
<dbReference type="PROSITE" id="PS00444">
    <property type="entry name" value="POLYPRENYL_SYNTHASE_2"/>
    <property type="match status" value="1"/>
</dbReference>
<evidence type="ECO:0000313" key="7">
    <source>
        <dbReference type="EMBL" id="QDH21791.1"/>
    </source>
</evidence>
<organism evidence="7 8">
    <name type="scientific">Saccharibacillus brassicae</name>
    <dbReference type="NCBI Taxonomy" id="2583377"/>
    <lineage>
        <taxon>Bacteria</taxon>
        <taxon>Bacillati</taxon>
        <taxon>Bacillota</taxon>
        <taxon>Bacilli</taxon>
        <taxon>Bacillales</taxon>
        <taxon>Paenibacillaceae</taxon>
        <taxon>Saccharibacillus</taxon>
    </lineage>
</organism>
<reference evidence="7 8" key="1">
    <citation type="submission" date="2019-06" db="EMBL/GenBank/DDBJ databases">
        <title>Saccharibacillus brassicae sp. nov., an endophytic bacterium isolated from Chinese cabbage seeds (Brassica pekinensis).</title>
        <authorList>
            <person name="Jiang L."/>
            <person name="Lee J."/>
            <person name="Kim S.W."/>
        </authorList>
    </citation>
    <scope>NUCLEOTIDE SEQUENCE [LARGE SCALE GENOMIC DNA]</scope>
    <source>
        <strain evidence="8">KCTC 43072 / ATSA2</strain>
    </source>
</reference>
<evidence type="ECO:0000256" key="5">
    <source>
        <dbReference type="ARBA" id="ARBA00022842"/>
    </source>
</evidence>
<dbReference type="RefSeq" id="WP_141448335.1">
    <property type="nucleotide sequence ID" value="NZ_CP041217.1"/>
</dbReference>
<name>A0A4Y6UZK6_SACBS</name>
<dbReference type="SFLD" id="SFLDS00005">
    <property type="entry name" value="Isoprenoid_Synthase_Type_I"/>
    <property type="match status" value="1"/>
</dbReference>
<dbReference type="CDD" id="cd00685">
    <property type="entry name" value="Trans_IPPS_HT"/>
    <property type="match status" value="1"/>
</dbReference>
<sequence>MNLPDALRIDLRRIEREMKRIVKSDKDLPPSSELADALLRTIDAGGKRLRPMLVLVGGRFGKRADDPRLFQLAAAAEFIHTASLIHDDLIDRSALRRGEPALHTRIGPAKALYVGSYMSARVVELMAQADGKAGADRPSFASFATAELCLGEYEQLEHAYDYDLGLDEYLSKSRRKTAHLMAVSLEFGARAAGAPEEICRRLHAFGEHLGLSFQIRDDLLDLTASSRQLGKPAGSDLLGGQVTLPVLYALEDPALAAEIRSVGRDTDPALIAPLLDKIRSSGALERAESFGAQELERACEIARSLGEYAASADLLKLADYFGGRKF</sequence>
<evidence type="ECO:0000313" key="8">
    <source>
        <dbReference type="Proteomes" id="UP000316968"/>
    </source>
</evidence>
<dbReference type="InterPro" id="IPR008949">
    <property type="entry name" value="Isoprenoid_synthase_dom_sf"/>
</dbReference>
<dbReference type="KEGG" id="saca:FFV09_13615"/>
<evidence type="ECO:0000256" key="2">
    <source>
        <dbReference type="ARBA" id="ARBA00006706"/>
    </source>
</evidence>
<dbReference type="GO" id="GO:0008299">
    <property type="term" value="P:isoprenoid biosynthetic process"/>
    <property type="evidence" value="ECO:0007669"/>
    <property type="project" value="InterPro"/>
</dbReference>
<keyword evidence="4" id="KW-0479">Metal-binding</keyword>
<keyword evidence="8" id="KW-1185">Reference proteome</keyword>
<evidence type="ECO:0000256" key="1">
    <source>
        <dbReference type="ARBA" id="ARBA00001946"/>
    </source>
</evidence>
<comment type="similarity">
    <text evidence="2 6">Belongs to the FPP/GGPP synthase family.</text>
</comment>
<dbReference type="EMBL" id="CP041217">
    <property type="protein sequence ID" value="QDH21791.1"/>
    <property type="molecule type" value="Genomic_DNA"/>
</dbReference>
<dbReference type="InterPro" id="IPR033749">
    <property type="entry name" value="Polyprenyl_synt_CS"/>
</dbReference>
<dbReference type="Proteomes" id="UP000316968">
    <property type="component" value="Chromosome"/>
</dbReference>
<dbReference type="SUPFAM" id="SSF48576">
    <property type="entry name" value="Terpenoid synthases"/>
    <property type="match status" value="1"/>
</dbReference>
<accession>A0A4Y6UZK6</accession>
<dbReference type="GO" id="GO:0046872">
    <property type="term" value="F:metal ion binding"/>
    <property type="evidence" value="ECO:0007669"/>
    <property type="project" value="UniProtKB-KW"/>
</dbReference>